<evidence type="ECO:0000256" key="3">
    <source>
        <dbReference type="ARBA" id="ARBA00043963"/>
    </source>
</evidence>
<feature type="compositionally biased region" description="Basic and acidic residues" evidence="7">
    <location>
        <begin position="74"/>
        <end position="91"/>
    </location>
</feature>
<protein>
    <recommendedName>
        <fullName evidence="5">Non-histone chromosomal protein 6</fullName>
    </recommendedName>
</protein>
<comment type="similarity">
    <text evidence="3">Belongs to the NHP6 family.</text>
</comment>
<dbReference type="PANTHER" id="PTHR48112">
    <property type="entry name" value="HIGH MOBILITY GROUP PROTEIN DSP1"/>
    <property type="match status" value="1"/>
</dbReference>
<feature type="region of interest" description="Disordered" evidence="7">
    <location>
        <begin position="74"/>
        <end position="104"/>
    </location>
</feature>
<dbReference type="PANTHER" id="PTHR48112:SF22">
    <property type="entry name" value="MITOCHONDRIAL TRANSCRIPTION FACTOR A, ISOFORM B"/>
    <property type="match status" value="1"/>
</dbReference>
<dbReference type="InterPro" id="IPR009071">
    <property type="entry name" value="HMG_box_dom"/>
</dbReference>
<dbReference type="InterPro" id="IPR036910">
    <property type="entry name" value="HMG_box_dom_sf"/>
</dbReference>
<evidence type="ECO:0000256" key="2">
    <source>
        <dbReference type="ARBA" id="ARBA00023242"/>
    </source>
</evidence>
<evidence type="ECO:0000256" key="7">
    <source>
        <dbReference type="SAM" id="MobiDB-lite"/>
    </source>
</evidence>
<dbReference type="PROSITE" id="PS50118">
    <property type="entry name" value="HMG_BOX_2"/>
    <property type="match status" value="1"/>
</dbReference>
<evidence type="ECO:0000256" key="1">
    <source>
        <dbReference type="ARBA" id="ARBA00023125"/>
    </source>
</evidence>
<evidence type="ECO:0000313" key="9">
    <source>
        <dbReference type="EMBL" id="AIX10956.1"/>
    </source>
</evidence>
<feature type="domain" description="HMG box" evidence="8">
    <location>
        <begin position="25"/>
        <end position="93"/>
    </location>
</feature>
<dbReference type="GO" id="GO:0003677">
    <property type="term" value="F:DNA binding"/>
    <property type="evidence" value="ECO:0007669"/>
    <property type="project" value="UniProtKB-UniRule"/>
</dbReference>
<dbReference type="AlphaFoldDB" id="A0A0A0YMT3"/>
<dbReference type="InterPro" id="IPR050342">
    <property type="entry name" value="HMGB"/>
</dbReference>
<dbReference type="Gene3D" id="1.10.30.10">
    <property type="entry name" value="High mobility group box domain"/>
    <property type="match status" value="1"/>
</dbReference>
<organism evidence="9">
    <name type="scientific">Monascus purpureus</name>
    <name type="common">Red mold</name>
    <name type="synonym">Monascus anka</name>
    <dbReference type="NCBI Taxonomy" id="5098"/>
    <lineage>
        <taxon>Eukaryota</taxon>
        <taxon>Fungi</taxon>
        <taxon>Dikarya</taxon>
        <taxon>Ascomycota</taxon>
        <taxon>Pezizomycotina</taxon>
        <taxon>Eurotiomycetes</taxon>
        <taxon>Eurotiomycetidae</taxon>
        <taxon>Eurotiales</taxon>
        <taxon>Aspergillaceae</taxon>
        <taxon>Monascus</taxon>
    </lineage>
</organism>
<name>A0A0A0YMT3_MONPU</name>
<accession>A0A0A0YMT3</accession>
<reference evidence="9" key="1">
    <citation type="submission" date="2014-08" db="EMBL/GenBank/DDBJ databases">
        <authorList>
            <person name="Gao L."/>
            <person name="Li H.M."/>
            <person name="Zhu B.Y."/>
        </authorList>
    </citation>
    <scope>NUCLEOTIDE SEQUENCE</scope>
</reference>
<dbReference type="GO" id="GO:0005634">
    <property type="term" value="C:nucleus"/>
    <property type="evidence" value="ECO:0007669"/>
    <property type="project" value="UniProtKB-UniRule"/>
</dbReference>
<dbReference type="SMART" id="SM00398">
    <property type="entry name" value="HMG"/>
    <property type="match status" value="1"/>
</dbReference>
<feature type="region of interest" description="Disordered" evidence="7">
    <location>
        <begin position="1"/>
        <end position="28"/>
    </location>
</feature>
<dbReference type="SUPFAM" id="SSF47095">
    <property type="entry name" value="HMG-box"/>
    <property type="match status" value="1"/>
</dbReference>
<dbReference type="FunFam" id="1.10.30.10:FF:000016">
    <property type="entry name" value="FACT complex subunit SSRP1"/>
    <property type="match status" value="1"/>
</dbReference>
<dbReference type="EMBL" id="KM371248">
    <property type="protein sequence ID" value="AIX10956.1"/>
    <property type="molecule type" value="mRNA"/>
</dbReference>
<evidence type="ECO:0000256" key="6">
    <source>
        <dbReference type="PROSITE-ProRule" id="PRU00267"/>
    </source>
</evidence>
<proteinExistence type="evidence at transcript level"/>
<evidence type="ECO:0000256" key="4">
    <source>
        <dbReference type="ARBA" id="ARBA00057588"/>
    </source>
</evidence>
<comment type="function">
    <text evidence="4">DNA-binding protein that induces severe bending of DNA. Required for DNA-binding by the FACT complex, a general chromatin factor that acts to reorganize nucleosomes. The FACT complex is involved in multiple processes that require DNA as a template such as mRNA elongation, DNA replication and DNA repair. Also augments the fidelity of transcription by RNA polymerase III independently of any role in the FACT complex.</text>
</comment>
<evidence type="ECO:0000256" key="5">
    <source>
        <dbReference type="ARBA" id="ARBA00067275"/>
    </source>
</evidence>
<evidence type="ECO:0000259" key="8">
    <source>
        <dbReference type="PROSITE" id="PS50118"/>
    </source>
</evidence>
<dbReference type="CDD" id="cd01390">
    <property type="entry name" value="HMG-box_NHP6-like"/>
    <property type="match status" value="1"/>
</dbReference>
<dbReference type="Pfam" id="PF00505">
    <property type="entry name" value="HMG_box"/>
    <property type="match status" value="1"/>
</dbReference>
<feature type="DNA-binding region" description="HMG box" evidence="6">
    <location>
        <begin position="25"/>
        <end position="93"/>
    </location>
</feature>
<keyword evidence="1 6" id="KW-0238">DNA-binding</keyword>
<feature type="compositionally biased region" description="Basic and acidic residues" evidence="7">
    <location>
        <begin position="1"/>
        <end position="24"/>
    </location>
</feature>
<sequence>MPKEKTTTRKTKTRVEKKEKDPNAPKRGLSAYMFFANEQREKVREENPGISFGQVGKMLGKKWKALSDDERRPYVEKAAADKKRYDEEKKSYLAGDADEEEESS</sequence>
<keyword evidence="2 6" id="KW-0539">Nucleus</keyword>